<evidence type="ECO:0000256" key="1">
    <source>
        <dbReference type="ARBA" id="ARBA00001917"/>
    </source>
</evidence>
<dbReference type="InterPro" id="IPR000415">
    <property type="entry name" value="Nitroreductase-like"/>
</dbReference>
<keyword evidence="4" id="KW-0288">FMN</keyword>
<dbReference type="Gene3D" id="3.40.109.10">
    <property type="entry name" value="NADH Oxidase"/>
    <property type="match status" value="1"/>
</dbReference>
<dbReference type="Proteomes" id="UP001152759">
    <property type="component" value="Chromosome 4"/>
</dbReference>
<dbReference type="Pfam" id="PF00881">
    <property type="entry name" value="Nitroreductase"/>
    <property type="match status" value="1"/>
</dbReference>
<evidence type="ECO:0000313" key="7">
    <source>
        <dbReference type="EMBL" id="CAH0388824.1"/>
    </source>
</evidence>
<reference evidence="7" key="1">
    <citation type="submission" date="2021-12" db="EMBL/GenBank/DDBJ databases">
        <authorList>
            <person name="King R."/>
        </authorList>
    </citation>
    <scope>NUCLEOTIDE SEQUENCE</scope>
</reference>
<dbReference type="KEGG" id="btab:109040035"/>
<dbReference type="GO" id="GO:0005886">
    <property type="term" value="C:plasma membrane"/>
    <property type="evidence" value="ECO:0007669"/>
    <property type="project" value="TreeGrafter"/>
</dbReference>
<organism evidence="7 8">
    <name type="scientific">Bemisia tabaci</name>
    <name type="common">Sweetpotato whitefly</name>
    <name type="synonym">Aleurodes tabaci</name>
    <dbReference type="NCBI Taxonomy" id="7038"/>
    <lineage>
        <taxon>Eukaryota</taxon>
        <taxon>Metazoa</taxon>
        <taxon>Ecdysozoa</taxon>
        <taxon>Arthropoda</taxon>
        <taxon>Hexapoda</taxon>
        <taxon>Insecta</taxon>
        <taxon>Pterygota</taxon>
        <taxon>Neoptera</taxon>
        <taxon>Paraneoptera</taxon>
        <taxon>Hemiptera</taxon>
        <taxon>Sternorrhyncha</taxon>
        <taxon>Aleyrodoidea</taxon>
        <taxon>Aleyrodidae</taxon>
        <taxon>Aleyrodinae</taxon>
        <taxon>Bemisia</taxon>
    </lineage>
</organism>
<sequence>MLGEINSPFIETYWQHILLGAVCYWATRYLMSFSLINTLAKEAKKIRQVRQQNSGGDSEDSEDFALNPEDVEPVASSALPVDLPHVPYEFTRLPPEESLKRAEEFYQLMNSRRTLRFFSDEPVPVEILHKIIHTAGTSPSGAHTEPWTFVLVSEKDLKQKIRDIVEEEERINYERRMSKQWTTDLKPLRTCWVKEYLTVAPYLLLVFKQQYSYTDDGKKKLHYYHDVSINLASGILLSAIHYAGLVTLTSTPLNCGPALRAMFNRPSYEKLTLLLPIGYPAKDATVPDLKRKPLSDILIEFH</sequence>
<evidence type="ECO:0000259" key="6">
    <source>
        <dbReference type="Pfam" id="PF00881"/>
    </source>
</evidence>
<comment type="cofactor">
    <cofactor evidence="1">
        <name>FMN</name>
        <dbReference type="ChEBI" id="CHEBI:58210"/>
    </cofactor>
</comment>
<keyword evidence="5" id="KW-0560">Oxidoreductase</keyword>
<dbReference type="SUPFAM" id="SSF55469">
    <property type="entry name" value="FMN-dependent nitroreductase-like"/>
    <property type="match status" value="1"/>
</dbReference>
<dbReference type="PANTHER" id="PTHR23026:SF90">
    <property type="entry name" value="IODOTYROSINE DEIODINASE 1"/>
    <property type="match status" value="1"/>
</dbReference>
<comment type="similarity">
    <text evidence="2">Belongs to the nitroreductase family.</text>
</comment>
<feature type="domain" description="Nitroreductase" evidence="6">
    <location>
        <begin position="111"/>
        <end position="279"/>
    </location>
</feature>
<evidence type="ECO:0000256" key="5">
    <source>
        <dbReference type="ARBA" id="ARBA00023002"/>
    </source>
</evidence>
<protein>
    <recommendedName>
        <fullName evidence="6">Nitroreductase domain-containing protein</fullName>
    </recommendedName>
</protein>
<evidence type="ECO:0000256" key="4">
    <source>
        <dbReference type="ARBA" id="ARBA00022643"/>
    </source>
</evidence>
<dbReference type="EMBL" id="OU963865">
    <property type="protein sequence ID" value="CAH0388824.1"/>
    <property type="molecule type" value="Genomic_DNA"/>
</dbReference>
<dbReference type="PANTHER" id="PTHR23026">
    <property type="entry name" value="NADPH NITROREDUCTASE"/>
    <property type="match status" value="1"/>
</dbReference>
<accession>A0A9P0AD75</accession>
<evidence type="ECO:0000256" key="3">
    <source>
        <dbReference type="ARBA" id="ARBA00022630"/>
    </source>
</evidence>
<dbReference type="GO" id="GO:0140616">
    <property type="term" value="F:iodotyrosine deiodinase activity"/>
    <property type="evidence" value="ECO:0007669"/>
    <property type="project" value="UniProtKB-ARBA"/>
</dbReference>
<evidence type="ECO:0000256" key="2">
    <source>
        <dbReference type="ARBA" id="ARBA00007118"/>
    </source>
</evidence>
<name>A0A9P0AD75_BEMTA</name>
<dbReference type="InterPro" id="IPR050627">
    <property type="entry name" value="Nitroreductase/BluB"/>
</dbReference>
<dbReference type="InterPro" id="IPR029479">
    <property type="entry name" value="Nitroreductase"/>
</dbReference>
<proteinExistence type="inferred from homology"/>
<gene>
    <name evidence="7" type="ORF">BEMITA_LOCUS7710</name>
</gene>
<dbReference type="FunFam" id="3.40.109.10:FF:000004">
    <property type="entry name" value="Iodotyrosine deiodinase 1"/>
    <property type="match status" value="1"/>
</dbReference>
<keyword evidence="3" id="KW-0285">Flavoprotein</keyword>
<evidence type="ECO:0000313" key="8">
    <source>
        <dbReference type="Proteomes" id="UP001152759"/>
    </source>
</evidence>
<dbReference type="GO" id="GO:0006570">
    <property type="term" value="P:tyrosine metabolic process"/>
    <property type="evidence" value="ECO:0007669"/>
    <property type="project" value="TreeGrafter"/>
</dbReference>
<keyword evidence="8" id="KW-1185">Reference proteome</keyword>
<dbReference type="GO" id="GO:0032553">
    <property type="term" value="F:ribonucleotide binding"/>
    <property type="evidence" value="ECO:0007669"/>
    <property type="project" value="UniProtKB-ARBA"/>
</dbReference>
<dbReference type="AlphaFoldDB" id="A0A9P0AD75"/>
<dbReference type="CDD" id="cd02144">
    <property type="entry name" value="iodotyrosine_dehalogenase"/>
    <property type="match status" value="1"/>
</dbReference>